<keyword evidence="1" id="KW-0472">Membrane</keyword>
<dbReference type="PANTHER" id="PTHR22922:SF19">
    <property type="entry name" value="CAPRIN HOMOLOG"/>
    <property type="match status" value="1"/>
</dbReference>
<dbReference type="PANTHER" id="PTHR22922">
    <property type="entry name" value="GPI-ANCHORED PROTEIN P137"/>
    <property type="match status" value="1"/>
</dbReference>
<protein>
    <submittedName>
        <fullName evidence="2">Uncharacterized protein</fullName>
    </submittedName>
</protein>
<reference evidence="2 3" key="1">
    <citation type="journal article" date="2011" name="Science">
        <title>The ecoresponsive genome of Daphnia pulex.</title>
        <authorList>
            <person name="Colbourne J.K."/>
            <person name="Pfrender M.E."/>
            <person name="Gilbert D."/>
            <person name="Thomas W.K."/>
            <person name="Tucker A."/>
            <person name="Oakley T.H."/>
            <person name="Tokishita S."/>
            <person name="Aerts A."/>
            <person name="Arnold G.J."/>
            <person name="Basu M.K."/>
            <person name="Bauer D.J."/>
            <person name="Caceres C.E."/>
            <person name="Carmel L."/>
            <person name="Casola C."/>
            <person name="Choi J.H."/>
            <person name="Detter J.C."/>
            <person name="Dong Q."/>
            <person name="Dusheyko S."/>
            <person name="Eads B.D."/>
            <person name="Frohlich T."/>
            <person name="Geiler-Samerotte K.A."/>
            <person name="Gerlach D."/>
            <person name="Hatcher P."/>
            <person name="Jogdeo S."/>
            <person name="Krijgsveld J."/>
            <person name="Kriventseva E.V."/>
            <person name="Kultz D."/>
            <person name="Laforsch C."/>
            <person name="Lindquist E."/>
            <person name="Lopez J."/>
            <person name="Manak J.R."/>
            <person name="Muller J."/>
            <person name="Pangilinan J."/>
            <person name="Patwardhan R.P."/>
            <person name="Pitluck S."/>
            <person name="Pritham E.J."/>
            <person name="Rechtsteiner A."/>
            <person name="Rho M."/>
            <person name="Rogozin I.B."/>
            <person name="Sakarya O."/>
            <person name="Salamov A."/>
            <person name="Schaack S."/>
            <person name="Shapiro H."/>
            <person name="Shiga Y."/>
            <person name="Skalitzky C."/>
            <person name="Smith Z."/>
            <person name="Souvorov A."/>
            <person name="Sung W."/>
            <person name="Tang Z."/>
            <person name="Tsuchiya D."/>
            <person name="Tu H."/>
            <person name="Vos H."/>
            <person name="Wang M."/>
            <person name="Wolf Y.I."/>
            <person name="Yamagata H."/>
            <person name="Yamada T."/>
            <person name="Ye Y."/>
            <person name="Shaw J.R."/>
            <person name="Andrews J."/>
            <person name="Crease T.J."/>
            <person name="Tang H."/>
            <person name="Lucas S.M."/>
            <person name="Robertson H.M."/>
            <person name="Bork P."/>
            <person name="Koonin E.V."/>
            <person name="Zdobnov E.M."/>
            <person name="Grigoriev I.V."/>
            <person name="Lynch M."/>
            <person name="Boore J.L."/>
        </authorList>
    </citation>
    <scope>NUCLEOTIDE SEQUENCE [LARGE SCALE GENOMIC DNA]</scope>
</reference>
<feature type="transmembrane region" description="Helical" evidence="1">
    <location>
        <begin position="321"/>
        <end position="343"/>
    </location>
</feature>
<dbReference type="InterPro" id="IPR028816">
    <property type="entry name" value="Caprin"/>
</dbReference>
<organism evidence="2 3">
    <name type="scientific">Daphnia pulex</name>
    <name type="common">Water flea</name>
    <dbReference type="NCBI Taxonomy" id="6669"/>
    <lineage>
        <taxon>Eukaryota</taxon>
        <taxon>Metazoa</taxon>
        <taxon>Ecdysozoa</taxon>
        <taxon>Arthropoda</taxon>
        <taxon>Crustacea</taxon>
        <taxon>Branchiopoda</taxon>
        <taxon>Diplostraca</taxon>
        <taxon>Cladocera</taxon>
        <taxon>Anomopoda</taxon>
        <taxon>Daphniidae</taxon>
        <taxon>Daphnia</taxon>
    </lineage>
</organism>
<gene>
    <name evidence="2" type="ORF">DAPPUDRAFT_114910</name>
</gene>
<name>E9HJP0_DAPPU</name>
<dbReference type="KEGG" id="dpx:DAPPUDRAFT_114910"/>
<keyword evidence="3" id="KW-1185">Reference proteome</keyword>
<proteinExistence type="predicted"/>
<dbReference type="GO" id="GO:0005737">
    <property type="term" value="C:cytoplasm"/>
    <property type="evidence" value="ECO:0000318"/>
    <property type="project" value="GO_Central"/>
</dbReference>
<dbReference type="Proteomes" id="UP000000305">
    <property type="component" value="Unassembled WGS sequence"/>
</dbReference>
<dbReference type="EMBL" id="GL732663">
    <property type="protein sequence ID" value="EFX68053.1"/>
    <property type="molecule type" value="Genomic_DNA"/>
</dbReference>
<keyword evidence="1" id="KW-1133">Transmembrane helix</keyword>
<evidence type="ECO:0000313" key="3">
    <source>
        <dbReference type="Proteomes" id="UP000000305"/>
    </source>
</evidence>
<evidence type="ECO:0000313" key="2">
    <source>
        <dbReference type="EMBL" id="EFX68053.1"/>
    </source>
</evidence>
<dbReference type="AlphaFoldDB" id="E9HJP0"/>
<dbReference type="OrthoDB" id="7695795at2759"/>
<dbReference type="InParanoid" id="E9HJP0"/>
<dbReference type="PhylomeDB" id="E9HJP0"/>
<dbReference type="GO" id="GO:0003723">
    <property type="term" value="F:RNA binding"/>
    <property type="evidence" value="ECO:0000318"/>
    <property type="project" value="GO_Central"/>
</dbReference>
<dbReference type="HOGENOM" id="CLU_728176_0_0_1"/>
<sequence>MTESFSLTINVSIAEWLASWVEISVVDGSNLIKFGPSLKTVLLKVKVFKIGIRELVLGLVTSLAQACSKPFIFYGLFQIITLSKALANGTHGSCYNNLPDYLAVSPDLDIFAELTHLDILKCRSFDKQVCMFHTGFAKRGSRKSCAVALFTNDETHVREYCQTLFISWNGPEAVYLGKNQWAFSAVGPHTVVFSCPPDSKHLPPQRRQLPSVGYLEVPPGCTARTDHWILPASFEGSTMMEAVSVPLPQFPELRPNITAGKTATVVFFPSMNDTHLDKVSALLSQQTSVEVQASMTHNQIVTLLESKELPSAHPCAYPYEWIAAFAFLFLCFGGLSGFTWWLFRQLSDHIRCSSGIYDVADYVPAVRRLDEPIRASCASL</sequence>
<evidence type="ECO:0000256" key="1">
    <source>
        <dbReference type="SAM" id="Phobius"/>
    </source>
</evidence>
<keyword evidence="1" id="KW-0812">Transmembrane</keyword>
<accession>E9HJP0</accession>